<dbReference type="SUPFAM" id="SSF51306">
    <property type="entry name" value="LexA/Signal peptidase"/>
    <property type="match status" value="1"/>
</dbReference>
<sequence length="189" mass="21971">MKKFLQEWGIMIVIILVFLCLRIFVFTPVSVKGHSMDPTLADGQKLIVYKLAKVERFDIVTTKEPDDESTVAVKRVIGLPGDHVVMKNDQLTINDKKYDEAYLDAFKQKFSEDKLQSEYSYNELFQQRAAASEYFTSDFDVTVPENSYFVLGDDRIVSKDSRIFGMVNKELIQGEVVMRYWPLKEFHIF</sequence>
<dbReference type="STRING" id="1140003.OMY_00699"/>
<dbReference type="RefSeq" id="WP_016185188.1">
    <property type="nucleotide sequence ID" value="NZ_ASWO01000001.1"/>
</dbReference>
<evidence type="ECO:0000256" key="8">
    <source>
        <dbReference type="RuleBase" id="RU003993"/>
    </source>
</evidence>
<comment type="caution">
    <text evidence="11">The sequence shown here is derived from an EMBL/GenBank/DDBJ whole genome shotgun (WGS) entry which is preliminary data.</text>
</comment>
<dbReference type="Gene3D" id="2.10.109.10">
    <property type="entry name" value="Umud Fragment, subunit A"/>
    <property type="match status" value="1"/>
</dbReference>
<dbReference type="InterPro" id="IPR019533">
    <property type="entry name" value="Peptidase_S26"/>
</dbReference>
<comment type="subcellular location">
    <subcellularLocation>
        <location evidence="2">Cell membrane</location>
        <topology evidence="2">Single-pass type II membrane protein</topology>
    </subcellularLocation>
    <subcellularLocation>
        <location evidence="9">Membrane</location>
        <topology evidence="9">Single-pass type II membrane protein</topology>
    </subcellularLocation>
</comment>
<protein>
    <recommendedName>
        <fullName evidence="4 8">Signal peptidase I</fullName>
        <ecNumber evidence="4 8">3.4.21.89</ecNumber>
    </recommendedName>
</protein>
<evidence type="ECO:0000256" key="4">
    <source>
        <dbReference type="ARBA" id="ARBA00013208"/>
    </source>
</evidence>
<dbReference type="PANTHER" id="PTHR43390">
    <property type="entry name" value="SIGNAL PEPTIDASE I"/>
    <property type="match status" value="1"/>
</dbReference>
<evidence type="ECO:0000256" key="2">
    <source>
        <dbReference type="ARBA" id="ARBA00004401"/>
    </source>
</evidence>
<dbReference type="PANTHER" id="PTHR43390:SF1">
    <property type="entry name" value="CHLOROPLAST PROCESSING PEPTIDASE"/>
    <property type="match status" value="1"/>
</dbReference>
<evidence type="ECO:0000313" key="12">
    <source>
        <dbReference type="Proteomes" id="UP000015961"/>
    </source>
</evidence>
<dbReference type="PRINTS" id="PR00727">
    <property type="entry name" value="LEADERPTASE"/>
</dbReference>
<comment type="catalytic activity">
    <reaction evidence="1 8">
        <text>Cleavage of hydrophobic, N-terminal signal or leader sequences from secreted and periplasmic proteins.</text>
        <dbReference type="EC" id="3.4.21.89"/>
    </reaction>
</comment>
<dbReference type="GO" id="GO:0004252">
    <property type="term" value="F:serine-type endopeptidase activity"/>
    <property type="evidence" value="ECO:0007669"/>
    <property type="project" value="InterPro"/>
</dbReference>
<organism evidence="11 12">
    <name type="scientific">Enterococcus sulfureus ATCC 49903</name>
    <dbReference type="NCBI Taxonomy" id="1140003"/>
    <lineage>
        <taxon>Bacteria</taxon>
        <taxon>Bacillati</taxon>
        <taxon>Bacillota</taxon>
        <taxon>Bacilli</taxon>
        <taxon>Lactobacillales</taxon>
        <taxon>Enterococcaceae</taxon>
        <taxon>Enterococcus</taxon>
    </lineage>
</organism>
<keyword evidence="8" id="KW-0812">Transmembrane</keyword>
<keyword evidence="8" id="KW-0472">Membrane</keyword>
<dbReference type="InterPro" id="IPR036286">
    <property type="entry name" value="LexA/Signal_pep-like_sf"/>
</dbReference>
<dbReference type="InterPro" id="IPR019757">
    <property type="entry name" value="Pept_S26A_signal_pept_1_Lys-AS"/>
</dbReference>
<dbReference type="GO" id="GO:0009003">
    <property type="term" value="F:signal peptidase activity"/>
    <property type="evidence" value="ECO:0007669"/>
    <property type="project" value="UniProtKB-EC"/>
</dbReference>
<evidence type="ECO:0000256" key="9">
    <source>
        <dbReference type="RuleBase" id="RU362042"/>
    </source>
</evidence>
<dbReference type="PROSITE" id="PS00760">
    <property type="entry name" value="SPASE_I_2"/>
    <property type="match status" value="1"/>
</dbReference>
<dbReference type="OrthoDB" id="9802919at2"/>
<evidence type="ECO:0000313" key="11">
    <source>
        <dbReference type="EMBL" id="EOT87635.1"/>
    </source>
</evidence>
<dbReference type="InterPro" id="IPR000223">
    <property type="entry name" value="Pept_S26A_signal_pept_1"/>
</dbReference>
<comment type="similarity">
    <text evidence="3 9">Belongs to the peptidase S26 family.</text>
</comment>
<keyword evidence="6 8" id="KW-0378">Hydrolase</keyword>
<reference evidence="11 12" key="1">
    <citation type="submission" date="2013-03" db="EMBL/GenBank/DDBJ databases">
        <title>The Genome Sequence of Enterococcus sulfureus ATCC_49903 (PacBio/Illumina hybrid assembly).</title>
        <authorList>
            <consortium name="The Broad Institute Genomics Platform"/>
            <consortium name="The Broad Institute Genome Sequencing Center for Infectious Disease"/>
            <person name="Earl A."/>
            <person name="Russ C."/>
            <person name="Gilmore M."/>
            <person name="Surin D."/>
            <person name="Walker B."/>
            <person name="Young S."/>
            <person name="Zeng Q."/>
            <person name="Gargeya S."/>
            <person name="Fitzgerald M."/>
            <person name="Haas B."/>
            <person name="Abouelleil A."/>
            <person name="Allen A.W."/>
            <person name="Alvarado L."/>
            <person name="Arachchi H.M."/>
            <person name="Berlin A.M."/>
            <person name="Chapman S.B."/>
            <person name="Gainer-Dewar J."/>
            <person name="Goldberg J."/>
            <person name="Griggs A."/>
            <person name="Gujja S."/>
            <person name="Hansen M."/>
            <person name="Howarth C."/>
            <person name="Imamovic A."/>
            <person name="Ireland A."/>
            <person name="Larimer J."/>
            <person name="McCowan C."/>
            <person name="Murphy C."/>
            <person name="Pearson M."/>
            <person name="Poon T.W."/>
            <person name="Priest M."/>
            <person name="Roberts A."/>
            <person name="Saif S."/>
            <person name="Shea T."/>
            <person name="Sisk P."/>
            <person name="Sykes S."/>
            <person name="Wortman J."/>
            <person name="Nusbaum C."/>
            <person name="Birren B."/>
        </authorList>
    </citation>
    <scope>NUCLEOTIDE SEQUENCE [LARGE SCALE GENOMIC DNA]</scope>
    <source>
        <strain evidence="11 12">ATCC 49903</strain>
    </source>
</reference>
<dbReference type="Proteomes" id="UP000015961">
    <property type="component" value="Unassembled WGS sequence"/>
</dbReference>
<evidence type="ECO:0000256" key="6">
    <source>
        <dbReference type="ARBA" id="ARBA00022801"/>
    </source>
</evidence>
<keyword evidence="5 8" id="KW-0645">Protease</keyword>
<feature type="active site" evidence="7">
    <location>
        <position position="74"/>
    </location>
</feature>
<evidence type="ECO:0000256" key="3">
    <source>
        <dbReference type="ARBA" id="ARBA00009370"/>
    </source>
</evidence>
<keyword evidence="8" id="KW-1133">Transmembrane helix</keyword>
<gene>
    <name evidence="11" type="ORF">I573_00692</name>
</gene>
<dbReference type="PROSITE" id="PS00501">
    <property type="entry name" value="SPASE_I_1"/>
    <property type="match status" value="1"/>
</dbReference>
<name>S0PBI1_9ENTE</name>
<dbReference type="EC" id="3.4.21.89" evidence="4 8"/>
<dbReference type="eggNOG" id="COG0681">
    <property type="taxonomic scope" value="Bacteria"/>
</dbReference>
<evidence type="ECO:0000256" key="5">
    <source>
        <dbReference type="ARBA" id="ARBA00022670"/>
    </source>
</evidence>
<keyword evidence="12" id="KW-1185">Reference proteome</keyword>
<evidence type="ECO:0000256" key="1">
    <source>
        <dbReference type="ARBA" id="ARBA00000677"/>
    </source>
</evidence>
<accession>S0PBI1</accession>
<dbReference type="GO" id="GO:0005886">
    <property type="term" value="C:plasma membrane"/>
    <property type="evidence" value="ECO:0007669"/>
    <property type="project" value="UniProtKB-SubCell"/>
</dbReference>
<dbReference type="InterPro" id="IPR019756">
    <property type="entry name" value="Pept_S26A_signal_pept_1_Ser-AS"/>
</dbReference>
<feature type="transmembrane region" description="Helical" evidence="8">
    <location>
        <begin position="7"/>
        <end position="26"/>
    </location>
</feature>
<feature type="domain" description="Peptidase S26" evidence="10">
    <location>
        <begin position="6"/>
        <end position="181"/>
    </location>
</feature>
<evidence type="ECO:0000256" key="7">
    <source>
        <dbReference type="PIRSR" id="PIRSR600223-1"/>
    </source>
</evidence>
<dbReference type="CDD" id="cd06530">
    <property type="entry name" value="S26_SPase_I"/>
    <property type="match status" value="1"/>
</dbReference>
<evidence type="ECO:0000259" key="10">
    <source>
        <dbReference type="Pfam" id="PF10502"/>
    </source>
</evidence>
<feature type="active site" evidence="7">
    <location>
        <position position="35"/>
    </location>
</feature>
<dbReference type="PATRIC" id="fig|1140003.3.peg.692"/>
<dbReference type="NCBIfam" id="TIGR02227">
    <property type="entry name" value="sigpep_I_bact"/>
    <property type="match status" value="1"/>
</dbReference>
<dbReference type="GO" id="GO:0006465">
    <property type="term" value="P:signal peptide processing"/>
    <property type="evidence" value="ECO:0007669"/>
    <property type="project" value="InterPro"/>
</dbReference>
<dbReference type="AlphaFoldDB" id="S0PBI1"/>
<dbReference type="Pfam" id="PF10502">
    <property type="entry name" value="Peptidase_S26"/>
    <property type="match status" value="1"/>
</dbReference>
<dbReference type="EMBL" id="ASWO01000001">
    <property type="protein sequence ID" value="EOT87635.1"/>
    <property type="molecule type" value="Genomic_DNA"/>
</dbReference>
<proteinExistence type="inferred from homology"/>